<reference evidence="1 2" key="1">
    <citation type="submission" date="2022-10" db="EMBL/GenBank/DDBJ databases">
        <title>Evolutionary Diversification of Methanotrophic Ca. Methanophagales (ANME-1) and Their Expansive Virome.</title>
        <authorList>
            <person name="Laso-Perez R."/>
            <person name="Wu F."/>
            <person name="Cremiere A."/>
            <person name="Speth D.R."/>
            <person name="Magyar J.S."/>
            <person name="Krupovic M."/>
            <person name="Orphan V.J."/>
        </authorList>
    </citation>
    <scope>NUCLEOTIDE SEQUENCE [LARGE SCALE GENOMIC DNA]</scope>
</reference>
<keyword evidence="2" id="KW-1185">Reference proteome</keyword>
<accession>A0A9E8VCT8</accession>
<dbReference type="Proteomes" id="UP001156259">
    <property type="component" value="Segment"/>
</dbReference>
<name>A0A9E8VCT8_9CAUD</name>
<proteinExistence type="predicted"/>
<protein>
    <submittedName>
        <fullName evidence="1">Uncharacterized protein</fullName>
    </submittedName>
</protein>
<sequence length="161" mass="18918">MDTRTVNGVFLINKHHSFTIFSFLVRREVEKIESLLGKHDLYFLFKPYDFCGRLLFSPLFAVEEIKLIPCETTQAVANIRLRSSYAWLSEKLPFIDGVWSLDCVDCECVIKLTDILREYTKQGWMRTPFLPFKSILITQEEDESIQELREIAMGYLYLTKC</sequence>
<evidence type="ECO:0000313" key="2">
    <source>
        <dbReference type="Proteomes" id="UP001156259"/>
    </source>
</evidence>
<organism evidence="1 2">
    <name type="scientific">Methanophagales virus GBV301</name>
    <dbReference type="NCBI Taxonomy" id="2999280"/>
    <lineage>
        <taxon>Viruses</taxon>
        <taxon>Duplodnaviria</taxon>
        <taxon>Heunggongvirae</taxon>
        <taxon>Uroviricota</taxon>
        <taxon>Caudoviricetes</taxon>
        <taxon>Nakonvirales</taxon>
        <taxon>Ekchuahviridae</taxon>
        <taxon>Kukulkanvirus</taxon>
        <taxon>Kukulkanvirus guaymasense</taxon>
    </lineage>
</organism>
<evidence type="ECO:0000313" key="1">
    <source>
        <dbReference type="EMBL" id="WAE39465.1"/>
    </source>
</evidence>
<dbReference type="EMBL" id="OP880252">
    <property type="protein sequence ID" value="WAE39465.1"/>
    <property type="molecule type" value="Genomic_DNA"/>
</dbReference>
<gene>
    <name evidence="1" type="ORF">LDLAKGPJ_00041</name>
</gene>